<accession>A0A7D5XCI9</accession>
<dbReference type="PANTHER" id="PTHR32114:SF2">
    <property type="entry name" value="ABC TRANSPORTER ABCH.3"/>
    <property type="match status" value="1"/>
</dbReference>
<dbReference type="GO" id="GO:0016887">
    <property type="term" value="F:ATP hydrolysis activity"/>
    <property type="evidence" value="ECO:0007669"/>
    <property type="project" value="InterPro"/>
</dbReference>
<feature type="coiled-coil region" evidence="2">
    <location>
        <begin position="418"/>
        <end position="515"/>
    </location>
</feature>
<evidence type="ECO:0000313" key="5">
    <source>
        <dbReference type="Proteomes" id="UP000510821"/>
    </source>
</evidence>
<dbReference type="KEGG" id="flt:Sv326_0890"/>
<feature type="domain" description="Rad50/SbcC-type AAA" evidence="3">
    <location>
        <begin position="5"/>
        <end position="225"/>
    </location>
</feature>
<dbReference type="AlphaFoldDB" id="A0A7D5XCI9"/>
<proteinExistence type="predicted"/>
<keyword evidence="1 2" id="KW-0175">Coiled coil</keyword>
<organism evidence="4 5">
    <name type="scientific">Fermentimicrarchaeum limneticum</name>
    <dbReference type="NCBI Taxonomy" id="2795018"/>
    <lineage>
        <taxon>Archaea</taxon>
        <taxon>Candidatus Micrarchaeota</taxon>
        <taxon>Candidatus Fermentimicrarchaeales</taxon>
        <taxon>Candidatus Fermentimicrarchaeaceae</taxon>
        <taxon>Candidatus Fermentimicrarchaeum</taxon>
    </lineage>
</organism>
<feature type="coiled-coil region" evidence="2">
    <location>
        <begin position="540"/>
        <end position="574"/>
    </location>
</feature>
<dbReference type="InterPro" id="IPR038729">
    <property type="entry name" value="Rad50/SbcC_AAA"/>
</dbReference>
<evidence type="ECO:0000256" key="2">
    <source>
        <dbReference type="SAM" id="Coils"/>
    </source>
</evidence>
<evidence type="ECO:0000256" key="1">
    <source>
        <dbReference type="ARBA" id="ARBA00023054"/>
    </source>
</evidence>
<dbReference type="Gene3D" id="1.10.287.510">
    <property type="entry name" value="Helix hairpin bin"/>
    <property type="match status" value="1"/>
</dbReference>
<protein>
    <submittedName>
        <fullName evidence="4">DNA double-strand break repair Rad50 ATPase</fullName>
    </submittedName>
</protein>
<name>A0A7D5XCI9_FERL1</name>
<evidence type="ECO:0000259" key="3">
    <source>
        <dbReference type="Pfam" id="PF13476"/>
    </source>
</evidence>
<feature type="coiled-coil region" evidence="2">
    <location>
        <begin position="198"/>
        <end position="363"/>
    </location>
</feature>
<reference evidence="5" key="1">
    <citation type="submission" date="2020-07" db="EMBL/GenBank/DDBJ databases">
        <title>Metabolic diversity and evolutionary history of the archaeal phylum ###Micrarchaeota### uncovered from a freshwater lake metagenome.</title>
        <authorList>
            <person name="Kadnikov V.V."/>
            <person name="Savvichev A.S."/>
            <person name="Mardanov A.V."/>
            <person name="Beletsky A.V."/>
            <person name="Chupakov A.V."/>
            <person name="Kokryatskaya N.M."/>
            <person name="Pimenov N.V."/>
            <person name="Ravin N.V."/>
        </authorList>
    </citation>
    <scope>NUCLEOTIDE SEQUENCE [LARGE SCALE GENOMIC DNA]</scope>
</reference>
<dbReference type="SUPFAM" id="SSF75712">
    <property type="entry name" value="Rad50 coiled-coil Zn hook"/>
    <property type="match status" value="1"/>
</dbReference>
<dbReference type="GO" id="GO:0006302">
    <property type="term" value="P:double-strand break repair"/>
    <property type="evidence" value="ECO:0007669"/>
    <property type="project" value="InterPro"/>
</dbReference>
<gene>
    <name evidence="4" type="ORF">Sv326_0890</name>
</gene>
<evidence type="ECO:0000313" key="4">
    <source>
        <dbReference type="EMBL" id="QLJ53065.1"/>
    </source>
</evidence>
<dbReference type="EMBL" id="CP058998">
    <property type="protein sequence ID" value="QLJ53065.1"/>
    <property type="molecule type" value="Genomic_DNA"/>
</dbReference>
<dbReference type="Proteomes" id="UP000510821">
    <property type="component" value="Chromosome"/>
</dbReference>
<sequence>MIDGISLHNWKSHEDTQFKFGAGTNILVGPMGSGKSTVLDALCFALFGNFPALQHKRVKLSDIIMSRPAAKDEAWVKLELTWQGDHYLIERRISSKGGSEARISRNEKLLQGPQSQRVNEEVERLLRIDYDLFTRAVYSEQNRIDYFLNLGRGERKKQIDELLGINRFEVMRSNLSTVLNRIKALEDDGRTILKDMDVEKLKEDEEKAEKELKELQEGIAGLEKKADESGRMRREAEAELQKMEKVEKDYTELSERRGGVERTVENLNEEIARRMGGVSLEGAAKVDEKELASIENELKDAKKLVAQYSKEVGSANEKMRMIKEEVEERTLLEKRISEFGMSSAKLENELKKEEKELNEARSSMGCSDRRIAELDELITELGRGTTKCPVCETPLAEERRKELLRKRENEKVKEAENVLHLEKLISEKEESLKKTAEEVKELAGSEEKLRRLRGKEELGKLSLTLHNAEEKLKGEEEKVKEVEGRREELKLALDVKEYRKRIDKLMEEGKEIARKIAELKFDRESIETKRKEIGKLSVEESRLGERVEGMKKEVKRVEENLDSRRAERKRYEELARKVEGYGSTYENFSIFQNAVAETQRDLREELIGAINSAMEEIWDTVYPYGDYEGIRLNADEDDYELQFNAGGTWVGVDGIASGGERSSASIAMRMAFAMVLVPNLSWLILDEPTHNLDEEGRRALGRVLSEQAPKIVEQIFVITHDESLKDAANGRVYHLWRDKEKNGSTKVESTSILNTAEQ</sequence>
<dbReference type="InterPro" id="IPR027417">
    <property type="entry name" value="P-loop_NTPase"/>
</dbReference>
<dbReference type="SUPFAM" id="SSF52540">
    <property type="entry name" value="P-loop containing nucleoside triphosphate hydrolases"/>
    <property type="match status" value="1"/>
</dbReference>
<dbReference type="Pfam" id="PF13476">
    <property type="entry name" value="AAA_23"/>
    <property type="match status" value="1"/>
</dbReference>
<dbReference type="Gene3D" id="3.40.50.300">
    <property type="entry name" value="P-loop containing nucleotide triphosphate hydrolases"/>
    <property type="match status" value="2"/>
</dbReference>
<dbReference type="PANTHER" id="PTHR32114">
    <property type="entry name" value="ABC TRANSPORTER ABCH.3"/>
    <property type="match status" value="1"/>
</dbReference>